<dbReference type="CDD" id="cd05233">
    <property type="entry name" value="SDR_c"/>
    <property type="match status" value="1"/>
</dbReference>
<evidence type="ECO:0000256" key="2">
    <source>
        <dbReference type="ARBA" id="ARBA00023002"/>
    </source>
</evidence>
<accession>A0ABN8EPA2</accession>
<comment type="similarity">
    <text evidence="1">Belongs to the short-chain dehydrogenases/reductases (SDR) family.</text>
</comment>
<dbReference type="InterPro" id="IPR036291">
    <property type="entry name" value="NAD(P)-bd_dom_sf"/>
</dbReference>
<dbReference type="EC" id="1.3.1.87" evidence="3"/>
<dbReference type="Pfam" id="PF00106">
    <property type="entry name" value="adh_short"/>
    <property type="match status" value="1"/>
</dbReference>
<proteinExistence type="inferred from homology"/>
<comment type="caution">
    <text evidence="3">The sequence shown here is derived from an EMBL/GenBank/DDBJ whole genome shotgun (WGS) entry which is preliminary data.</text>
</comment>
<gene>
    <name evidence="3" type="primary">hcaB_5</name>
    <name evidence="3" type="ORF">SIN8267_03244</name>
</gene>
<evidence type="ECO:0000313" key="3">
    <source>
        <dbReference type="EMBL" id="CAH0993105.1"/>
    </source>
</evidence>
<dbReference type="PANTHER" id="PTHR43669:SF3">
    <property type="entry name" value="ALCOHOL DEHYDROGENASE, PUTATIVE (AFU_ORTHOLOGUE AFUA_3G03445)-RELATED"/>
    <property type="match status" value="1"/>
</dbReference>
<dbReference type="PANTHER" id="PTHR43669">
    <property type="entry name" value="5-KETO-D-GLUCONATE 5-REDUCTASE"/>
    <property type="match status" value="1"/>
</dbReference>
<keyword evidence="4" id="KW-1185">Reference proteome</keyword>
<dbReference type="InterPro" id="IPR002347">
    <property type="entry name" value="SDR_fam"/>
</dbReference>
<name>A0ABN8EPA2_9GAMM</name>
<sequence>MQDFNNKVAVITGGASGVGRSIAFKLGAEGAKVVIADIDQSALDKTIVELADAGIESIAVRADVTSQESLEALADAAIARFGAIHLMFANAGISSGEGGNMWEYNKNDWNWGFNVNTWGVINSINAFIPRLIAQDQEAHFIITGSGNGAMIMLPDQPIYTATKAAVMAITETLHFQLQAQESKVKVNALFPGPHVVDTGIFDSDRVRPEDLPVDVNKIDSGIHSVEDMKKIMKEYGMELQTTHPDHVADNALQGLRDEKFWIVEFSEKTAAAIAERAQNILNRVTPVPPNTL</sequence>
<evidence type="ECO:0000313" key="4">
    <source>
        <dbReference type="Proteomes" id="UP000838100"/>
    </source>
</evidence>
<dbReference type="SUPFAM" id="SSF51735">
    <property type="entry name" value="NAD(P)-binding Rossmann-fold domains"/>
    <property type="match status" value="1"/>
</dbReference>
<dbReference type="PRINTS" id="PR00081">
    <property type="entry name" value="GDHRDH"/>
</dbReference>
<evidence type="ECO:0000256" key="1">
    <source>
        <dbReference type="ARBA" id="ARBA00006484"/>
    </source>
</evidence>
<reference evidence="3" key="1">
    <citation type="submission" date="2021-12" db="EMBL/GenBank/DDBJ databases">
        <authorList>
            <person name="Rodrigo-Torres L."/>
            <person name="Arahal R. D."/>
            <person name="Lucena T."/>
        </authorList>
    </citation>
    <scope>NUCLEOTIDE SEQUENCE</scope>
    <source>
        <strain evidence="3">CECT 8267</strain>
    </source>
</reference>
<dbReference type="EMBL" id="CAKLPX010000004">
    <property type="protein sequence ID" value="CAH0993105.1"/>
    <property type="molecule type" value="Genomic_DNA"/>
</dbReference>
<dbReference type="GO" id="GO:0018498">
    <property type="term" value="F:2,3-dihydroxy-2,3-dihydro-phenylpropionate dehydrogenase activity"/>
    <property type="evidence" value="ECO:0007669"/>
    <property type="project" value="UniProtKB-EC"/>
</dbReference>
<protein>
    <submittedName>
        <fullName evidence="3">3-phenylpropionate-dihydrodiol/cinnamic acid-dihydrodiol dehydrogenase</fullName>
        <ecNumber evidence="3">1.3.1.87</ecNumber>
    </submittedName>
</protein>
<dbReference type="RefSeq" id="WP_237445786.1">
    <property type="nucleotide sequence ID" value="NZ_CAKLPX010000004.1"/>
</dbReference>
<dbReference type="Proteomes" id="UP000838100">
    <property type="component" value="Unassembled WGS sequence"/>
</dbReference>
<dbReference type="Gene3D" id="3.40.50.720">
    <property type="entry name" value="NAD(P)-binding Rossmann-like Domain"/>
    <property type="match status" value="1"/>
</dbReference>
<organism evidence="3 4">
    <name type="scientific">Sinobacterium norvegicum</name>
    <dbReference type="NCBI Taxonomy" id="1641715"/>
    <lineage>
        <taxon>Bacteria</taxon>
        <taxon>Pseudomonadati</taxon>
        <taxon>Pseudomonadota</taxon>
        <taxon>Gammaproteobacteria</taxon>
        <taxon>Cellvibrionales</taxon>
        <taxon>Spongiibacteraceae</taxon>
        <taxon>Sinobacterium</taxon>
    </lineage>
</organism>
<keyword evidence="2 3" id="KW-0560">Oxidoreductase</keyword>